<dbReference type="InParanoid" id="A0A1J7JQX0"/>
<evidence type="ECO:0000256" key="2">
    <source>
        <dbReference type="ARBA" id="ARBA00022574"/>
    </source>
</evidence>
<feature type="repeat" description="WD" evidence="6">
    <location>
        <begin position="168"/>
        <end position="201"/>
    </location>
</feature>
<dbReference type="PANTHER" id="PTHR10253">
    <property type="entry name" value="POLYCOMB PROTEIN"/>
    <property type="match status" value="1"/>
</dbReference>
<name>A0A1J7JQX0_9PEZI</name>
<dbReference type="InterPro" id="IPR015943">
    <property type="entry name" value="WD40/YVTN_repeat-like_dom_sf"/>
</dbReference>
<feature type="repeat" description="WD" evidence="6">
    <location>
        <begin position="119"/>
        <end position="153"/>
    </location>
</feature>
<dbReference type="Gene3D" id="2.130.10.10">
    <property type="entry name" value="YVTN repeat-like/Quinoprotein amine dehydrogenase"/>
    <property type="match status" value="1"/>
</dbReference>
<comment type="similarity">
    <text evidence="1">Belongs to the WD repeat ESC family.</text>
</comment>
<dbReference type="Proteomes" id="UP000182658">
    <property type="component" value="Unassembled WGS sequence"/>
</dbReference>
<proteinExistence type="inferred from homology"/>
<dbReference type="AlphaFoldDB" id="A0A1J7JQX0"/>
<dbReference type="SMART" id="SM00320">
    <property type="entry name" value="WD40"/>
    <property type="match status" value="5"/>
</dbReference>
<evidence type="ECO:0000256" key="7">
    <source>
        <dbReference type="SAM" id="MobiDB-lite"/>
    </source>
</evidence>
<dbReference type="OrthoDB" id="7318948at2759"/>
<evidence type="ECO:0000256" key="1">
    <source>
        <dbReference type="ARBA" id="ARBA00008075"/>
    </source>
</evidence>
<dbReference type="SUPFAM" id="SSF50978">
    <property type="entry name" value="WD40 repeat-like"/>
    <property type="match status" value="1"/>
</dbReference>
<sequence>MGRMPESAGAWELPKLRASFGMEDQAGYTGEFYDAKFYPYSPPGSSPIFAIVLVGRVIQTKDHPFEIIRILADDDPSTYWIGCCWAKDPESEKPRLCVTGTDCNIRIFDVKDGTLVDTFIGHGDSINDVATSPSDPSIIASAADDTTVRVWSLAAVHKKQPCVALLAGEGHSWNLLTVAWHATGRYLLSAGHDQVINMWTLPEISKEHMEVPIVVHYPHFSTWAVHSNLIDCIAFLGDCILSRACYEDTIVLWRIEGFNSQNPPPSPLDAPTNYDPKKITRSAFSSATPSSCPAEYTRLLEFSVPECGHQFFMRFSVFQAPGKHPILAFCNARSKVLFWDLARLTAYHEFMTALKDPKRDKTVPIERPSWLPAKAPKKEKGDAVSKLRDPGDQYDAASEAATPDPGVAEPAMEFGPDVVAHWEGMYGVSQAHRQPLKAHKTHAVTKDLHREAIFIGRQVAWSPDGDWCIVSGNSNRALFFQRWAKDKGA</sequence>
<reference evidence="8 9" key="1">
    <citation type="submission" date="2016-10" db="EMBL/GenBank/DDBJ databases">
        <title>Draft genome sequence of Coniochaeta ligniaria NRRL30616, a lignocellulolytic fungus for bioabatement of inhibitors in plant biomass hydrolysates.</title>
        <authorList>
            <consortium name="DOE Joint Genome Institute"/>
            <person name="Jimenez D.J."/>
            <person name="Hector R.E."/>
            <person name="Riley R."/>
            <person name="Sun H."/>
            <person name="Grigoriev I.V."/>
            <person name="Van Elsas J.D."/>
            <person name="Nichols N.N."/>
        </authorList>
    </citation>
    <scope>NUCLEOTIDE SEQUENCE [LARGE SCALE GENOMIC DNA]</scope>
    <source>
        <strain evidence="8 9">NRRL 30616</strain>
    </source>
</reference>
<dbReference type="PROSITE" id="PS50294">
    <property type="entry name" value="WD_REPEATS_REGION"/>
    <property type="match status" value="2"/>
</dbReference>
<evidence type="ECO:0000256" key="3">
    <source>
        <dbReference type="ARBA" id="ARBA00022737"/>
    </source>
</evidence>
<keyword evidence="2 6" id="KW-0853">WD repeat</keyword>
<dbReference type="InterPro" id="IPR001680">
    <property type="entry name" value="WD40_rpt"/>
</dbReference>
<dbReference type="InterPro" id="IPR051243">
    <property type="entry name" value="PcG_WD-repeat"/>
</dbReference>
<keyword evidence="9" id="KW-1185">Reference proteome</keyword>
<organism evidence="8 9">
    <name type="scientific">Coniochaeta ligniaria NRRL 30616</name>
    <dbReference type="NCBI Taxonomy" id="1408157"/>
    <lineage>
        <taxon>Eukaryota</taxon>
        <taxon>Fungi</taxon>
        <taxon>Dikarya</taxon>
        <taxon>Ascomycota</taxon>
        <taxon>Pezizomycotina</taxon>
        <taxon>Sordariomycetes</taxon>
        <taxon>Sordariomycetidae</taxon>
        <taxon>Coniochaetales</taxon>
        <taxon>Coniochaetaceae</taxon>
        <taxon>Coniochaeta</taxon>
    </lineage>
</organism>
<protein>
    <submittedName>
        <fullName evidence="8">WD domain-containing protein</fullName>
    </submittedName>
</protein>
<evidence type="ECO:0000313" key="9">
    <source>
        <dbReference type="Proteomes" id="UP000182658"/>
    </source>
</evidence>
<feature type="compositionally biased region" description="Basic and acidic residues" evidence="7">
    <location>
        <begin position="376"/>
        <end position="391"/>
    </location>
</feature>
<evidence type="ECO:0000256" key="6">
    <source>
        <dbReference type="PROSITE-ProRule" id="PRU00221"/>
    </source>
</evidence>
<dbReference type="EMBL" id="KV875095">
    <property type="protein sequence ID" value="OIW31756.1"/>
    <property type="molecule type" value="Genomic_DNA"/>
</dbReference>
<dbReference type="Pfam" id="PF00400">
    <property type="entry name" value="WD40"/>
    <property type="match status" value="2"/>
</dbReference>
<keyword evidence="4" id="KW-0805">Transcription regulation</keyword>
<evidence type="ECO:0000256" key="4">
    <source>
        <dbReference type="ARBA" id="ARBA00023015"/>
    </source>
</evidence>
<gene>
    <name evidence="8" type="ORF">CONLIGDRAFT_678213</name>
</gene>
<evidence type="ECO:0000256" key="5">
    <source>
        <dbReference type="ARBA" id="ARBA00023163"/>
    </source>
</evidence>
<dbReference type="PROSITE" id="PS50082">
    <property type="entry name" value="WD_REPEATS_2"/>
    <property type="match status" value="2"/>
</dbReference>
<dbReference type="InterPro" id="IPR036322">
    <property type="entry name" value="WD40_repeat_dom_sf"/>
</dbReference>
<accession>A0A1J7JQX0</accession>
<feature type="region of interest" description="Disordered" evidence="7">
    <location>
        <begin position="366"/>
        <end position="406"/>
    </location>
</feature>
<keyword evidence="5" id="KW-0804">Transcription</keyword>
<evidence type="ECO:0000313" key="8">
    <source>
        <dbReference type="EMBL" id="OIW31756.1"/>
    </source>
</evidence>
<keyword evidence="3" id="KW-0677">Repeat</keyword>
<dbReference type="STRING" id="1408157.A0A1J7JQX0"/>